<sequence>MRPLKVSKLPWMVIGDFNAILDVAAASNGTSPGRSGEDFQSWVDDMQLVEHRMAGEKLTWVNKQDNNLIVRKIDRVLDNSDWFGTHIGSMSSKTVPRVMSDNYGILVNSSPVRKTLP</sequence>
<dbReference type="EMBL" id="OZ034815">
    <property type="protein sequence ID" value="CAL1370377.1"/>
    <property type="molecule type" value="Genomic_DNA"/>
</dbReference>
<evidence type="ECO:0000313" key="1">
    <source>
        <dbReference type="EMBL" id="CAL1370377.1"/>
    </source>
</evidence>
<dbReference type="PANTHER" id="PTHR33710">
    <property type="entry name" value="BNAC02G09200D PROTEIN"/>
    <property type="match status" value="1"/>
</dbReference>
<gene>
    <name evidence="1" type="ORF">LTRI10_LOCUS12506</name>
</gene>
<accession>A0AAV2DC35</accession>
<protein>
    <submittedName>
        <fullName evidence="1">Uncharacterized protein</fullName>
    </submittedName>
</protein>
<organism evidence="1 2">
    <name type="scientific">Linum trigynum</name>
    <dbReference type="NCBI Taxonomy" id="586398"/>
    <lineage>
        <taxon>Eukaryota</taxon>
        <taxon>Viridiplantae</taxon>
        <taxon>Streptophyta</taxon>
        <taxon>Embryophyta</taxon>
        <taxon>Tracheophyta</taxon>
        <taxon>Spermatophyta</taxon>
        <taxon>Magnoliopsida</taxon>
        <taxon>eudicotyledons</taxon>
        <taxon>Gunneridae</taxon>
        <taxon>Pentapetalae</taxon>
        <taxon>rosids</taxon>
        <taxon>fabids</taxon>
        <taxon>Malpighiales</taxon>
        <taxon>Linaceae</taxon>
        <taxon>Linum</taxon>
    </lineage>
</organism>
<reference evidence="1 2" key="1">
    <citation type="submission" date="2024-04" db="EMBL/GenBank/DDBJ databases">
        <authorList>
            <person name="Fracassetti M."/>
        </authorList>
    </citation>
    <scope>NUCLEOTIDE SEQUENCE [LARGE SCALE GENOMIC DNA]</scope>
</reference>
<dbReference type="PANTHER" id="PTHR33710:SF71">
    <property type="entry name" value="ENDONUCLEASE_EXONUCLEASE_PHOSPHATASE DOMAIN-CONTAINING PROTEIN"/>
    <property type="match status" value="1"/>
</dbReference>
<dbReference type="SUPFAM" id="SSF56219">
    <property type="entry name" value="DNase I-like"/>
    <property type="match status" value="1"/>
</dbReference>
<keyword evidence="2" id="KW-1185">Reference proteome</keyword>
<name>A0AAV2DC35_9ROSI</name>
<evidence type="ECO:0000313" key="2">
    <source>
        <dbReference type="Proteomes" id="UP001497516"/>
    </source>
</evidence>
<dbReference type="InterPro" id="IPR036691">
    <property type="entry name" value="Endo/exonu/phosph_ase_sf"/>
</dbReference>
<dbReference type="AlphaFoldDB" id="A0AAV2DC35"/>
<proteinExistence type="predicted"/>
<dbReference type="Gene3D" id="3.60.10.10">
    <property type="entry name" value="Endonuclease/exonuclease/phosphatase"/>
    <property type="match status" value="1"/>
</dbReference>
<dbReference type="Proteomes" id="UP001497516">
    <property type="component" value="Chromosome 2"/>
</dbReference>